<feature type="compositionally biased region" description="Low complexity" evidence="1">
    <location>
        <begin position="37"/>
        <end position="46"/>
    </location>
</feature>
<organism evidence="2 3">
    <name type="scientific">Halobellus limi</name>
    <dbReference type="NCBI Taxonomy" id="699433"/>
    <lineage>
        <taxon>Archaea</taxon>
        <taxon>Methanobacteriati</taxon>
        <taxon>Methanobacteriota</taxon>
        <taxon>Stenosarchaea group</taxon>
        <taxon>Halobacteria</taxon>
        <taxon>Halobacteriales</taxon>
        <taxon>Haloferacaceae</taxon>
        <taxon>Halobellus</taxon>
    </lineage>
</organism>
<gene>
    <name evidence="2" type="ORF">DV707_14650</name>
</gene>
<name>A0A4D6H5W7_9EURY</name>
<protein>
    <submittedName>
        <fullName evidence="2">Uncharacterized protein</fullName>
    </submittedName>
</protein>
<evidence type="ECO:0000256" key="1">
    <source>
        <dbReference type="SAM" id="MobiDB-lite"/>
    </source>
</evidence>
<accession>A0A4D6H5W7</accession>
<dbReference type="AlphaFoldDB" id="A0A4D6H5W7"/>
<evidence type="ECO:0000313" key="3">
    <source>
        <dbReference type="Proteomes" id="UP000296733"/>
    </source>
</evidence>
<sequence length="114" mass="12454">MVFVRRTARRVHHYALDDLQIGTEIVAITAVAVARRFPRSSSASSPYGENSPGGRRERSGFESLQQLSGDGVPSLAGDLVVPTSIRSYGLPAMVLITVLYFFITQDREISAGRE</sequence>
<keyword evidence="2" id="KW-0614">Plasmid</keyword>
<evidence type="ECO:0000313" key="2">
    <source>
        <dbReference type="EMBL" id="QCC49001.1"/>
    </source>
</evidence>
<feature type="region of interest" description="Disordered" evidence="1">
    <location>
        <begin position="37"/>
        <end position="73"/>
    </location>
</feature>
<proteinExistence type="predicted"/>
<reference evidence="2 3" key="1">
    <citation type="journal article" date="2019" name="Nat. Commun.">
        <title>A new type of DNA phosphorothioation-based antiviral system in archaea.</title>
        <authorList>
            <person name="Xiong L."/>
            <person name="Liu S."/>
            <person name="Chen S."/>
            <person name="Xiao Y."/>
            <person name="Zhu B."/>
            <person name="Gao Y."/>
            <person name="Zhang Y."/>
            <person name="Chen B."/>
            <person name="Luo J."/>
            <person name="Deng Z."/>
            <person name="Chen X."/>
            <person name="Wang L."/>
            <person name="Chen S."/>
        </authorList>
    </citation>
    <scope>NUCLEOTIDE SEQUENCE [LARGE SCALE GENOMIC DNA]</scope>
    <source>
        <strain evidence="2 3">CGMCC 1.10331</strain>
        <plasmid evidence="2 3">unnamed1</plasmid>
    </source>
</reference>
<geneLocation type="plasmid" evidence="2">
    <name>unnamed1</name>
</geneLocation>
<dbReference type="KEGG" id="hlm:DV707_14650"/>
<dbReference type="Proteomes" id="UP000296733">
    <property type="component" value="Plasmid unnamed1"/>
</dbReference>
<dbReference type="EMBL" id="CP031312">
    <property type="protein sequence ID" value="QCC49001.1"/>
    <property type="molecule type" value="Genomic_DNA"/>
</dbReference>